<accession>A0AAJ2BD03</accession>
<dbReference type="InterPro" id="IPR001279">
    <property type="entry name" value="Metallo-B-lactamas"/>
</dbReference>
<dbReference type="PANTHER" id="PTHR42978:SF7">
    <property type="entry name" value="METALLO-HYDROLASE RV2300C-RELATED"/>
    <property type="match status" value="1"/>
</dbReference>
<dbReference type="Proteomes" id="UP001255601">
    <property type="component" value="Unassembled WGS sequence"/>
</dbReference>
<sequence>MRLFLLHLGTMQPGDVPVPAYLIQTPEGIVILVDTGWPRSFVDNPRNPPGLSVEMSPEDTVLARLAQIGLAPSDVDYVICTHLDDDHSGNHDLFPGAEFIIQRVHYDLAKSGHARFSANRSAWDHPLLKYRLVDGDVELVPGVVLLDTSGHVPGHQSVLVCLPTFGNVVLAADAVMTQSMSDASTREIFVTDMDDEAAIRRSTEKIADVTAREGAALVVYGHDSEQWKTLRHSPDFYQ</sequence>
<gene>
    <name evidence="7" type="ORF">QE369_002724</name>
</gene>
<protein>
    <submittedName>
        <fullName evidence="7">N-acyl homoserine lactone hydrolase</fullName>
        <ecNumber evidence="7">3.1.1.81</ecNumber>
    </submittedName>
</protein>
<dbReference type="CDD" id="cd07729">
    <property type="entry name" value="AHL_lactonase_MBL-fold"/>
    <property type="match status" value="1"/>
</dbReference>
<comment type="similarity">
    <text evidence="2">Belongs to the metallo-beta-lactamase superfamily.</text>
</comment>
<comment type="caution">
    <text evidence="7">The sequence shown here is derived from an EMBL/GenBank/DDBJ whole genome shotgun (WGS) entry which is preliminary data.</text>
</comment>
<dbReference type="GO" id="GO:0046872">
    <property type="term" value="F:metal ion binding"/>
    <property type="evidence" value="ECO:0007669"/>
    <property type="project" value="UniProtKB-KW"/>
</dbReference>
<evidence type="ECO:0000256" key="5">
    <source>
        <dbReference type="ARBA" id="ARBA00022833"/>
    </source>
</evidence>
<dbReference type="AlphaFoldDB" id="A0AAJ2BD03"/>
<dbReference type="SMART" id="SM00849">
    <property type="entry name" value="Lactamase_B"/>
    <property type="match status" value="1"/>
</dbReference>
<evidence type="ECO:0000313" key="8">
    <source>
        <dbReference type="Proteomes" id="UP001255601"/>
    </source>
</evidence>
<comment type="cofactor">
    <cofactor evidence="1">
        <name>Zn(2+)</name>
        <dbReference type="ChEBI" id="CHEBI:29105"/>
    </cofactor>
</comment>
<dbReference type="EC" id="3.1.1.81" evidence="7"/>
<dbReference type="Pfam" id="PF00753">
    <property type="entry name" value="Lactamase_B"/>
    <property type="match status" value="1"/>
</dbReference>
<evidence type="ECO:0000256" key="2">
    <source>
        <dbReference type="ARBA" id="ARBA00007749"/>
    </source>
</evidence>
<dbReference type="PANTHER" id="PTHR42978">
    <property type="entry name" value="QUORUM-QUENCHING LACTONASE YTNP-RELATED-RELATED"/>
    <property type="match status" value="1"/>
</dbReference>
<keyword evidence="5" id="KW-0862">Zinc</keyword>
<evidence type="ECO:0000256" key="4">
    <source>
        <dbReference type="ARBA" id="ARBA00022801"/>
    </source>
</evidence>
<evidence type="ECO:0000256" key="1">
    <source>
        <dbReference type="ARBA" id="ARBA00001947"/>
    </source>
</evidence>
<dbReference type="RefSeq" id="WP_309771201.1">
    <property type="nucleotide sequence ID" value="NZ_JAVIZC010000003.1"/>
</dbReference>
<keyword evidence="4 7" id="KW-0378">Hydrolase</keyword>
<evidence type="ECO:0000313" key="7">
    <source>
        <dbReference type="EMBL" id="MDR6102527.1"/>
    </source>
</evidence>
<dbReference type="Gene3D" id="3.60.15.10">
    <property type="entry name" value="Ribonuclease Z/Hydroxyacylglutathione hydrolase-like"/>
    <property type="match status" value="1"/>
</dbReference>
<dbReference type="SUPFAM" id="SSF56281">
    <property type="entry name" value="Metallo-hydrolase/oxidoreductase"/>
    <property type="match status" value="1"/>
</dbReference>
<dbReference type="EMBL" id="JAVIZC010000003">
    <property type="protein sequence ID" value="MDR6102527.1"/>
    <property type="molecule type" value="Genomic_DNA"/>
</dbReference>
<feature type="domain" description="Metallo-beta-lactamase" evidence="6">
    <location>
        <begin position="17"/>
        <end position="222"/>
    </location>
</feature>
<dbReference type="InterPro" id="IPR036866">
    <property type="entry name" value="RibonucZ/Hydroxyglut_hydro"/>
</dbReference>
<dbReference type="GO" id="GO:0102007">
    <property type="term" value="F:acyl-L-homoserine-lactone lactonohydrolase activity"/>
    <property type="evidence" value="ECO:0007669"/>
    <property type="project" value="UniProtKB-EC"/>
</dbReference>
<reference evidence="7" key="1">
    <citation type="submission" date="2023-08" db="EMBL/GenBank/DDBJ databases">
        <title>Functional and genomic diversity of the sorghum phyllosphere microbiome.</title>
        <authorList>
            <person name="Shade A."/>
        </authorList>
    </citation>
    <scope>NUCLEOTIDE SEQUENCE</scope>
    <source>
        <strain evidence="7">SORGH_AS_0974</strain>
    </source>
</reference>
<dbReference type="InterPro" id="IPR051013">
    <property type="entry name" value="MBL_superfamily_lactonases"/>
</dbReference>
<proteinExistence type="inferred from homology"/>
<organism evidence="7 8">
    <name type="scientific">Agrobacterium larrymoorei</name>
    <dbReference type="NCBI Taxonomy" id="160699"/>
    <lineage>
        <taxon>Bacteria</taxon>
        <taxon>Pseudomonadati</taxon>
        <taxon>Pseudomonadota</taxon>
        <taxon>Alphaproteobacteria</taxon>
        <taxon>Hyphomicrobiales</taxon>
        <taxon>Rhizobiaceae</taxon>
        <taxon>Rhizobium/Agrobacterium group</taxon>
        <taxon>Agrobacterium</taxon>
    </lineage>
</organism>
<evidence type="ECO:0000259" key="6">
    <source>
        <dbReference type="SMART" id="SM00849"/>
    </source>
</evidence>
<evidence type="ECO:0000256" key="3">
    <source>
        <dbReference type="ARBA" id="ARBA00022723"/>
    </source>
</evidence>
<name>A0AAJ2BD03_9HYPH</name>
<keyword evidence="3" id="KW-0479">Metal-binding</keyword>